<sequence>MSRLKTSFAVKAIFAIVITVAIVFGVIAAKKIFGSEKKIPVTEITERISNDAIKNPELTVTIDSSEILIGEALDTPEEKLRHISGRLNQILLKQEQQDRQLMKLQQENLLLKQQKEAYDTKPKAGQLEMASTELVTQTTNAGSILKEKFNNIKDDIRKVTNQEVVYDSYINEDEQLQVGTQSNFEPKLVDIDNYDSSSSLSTPSDDNEWIQPIDVRIKKGRDGTDIVTYPELLPQPVNDAQKINDKSSNVTKPKPIPYGTIPDGSTLLNTKTMTALIGRVPRKGKIVDPYKFKIKIGKENLASNFQTIPNLDGIIVQGSSSGDRVLKCVRGKVEKLTFTFTDGRTTTVSSKDGSDGGNGDDGLGYLSDGQGVPCISGEYISNDAQYVSSNILLDGFAAAANAFADSEKTRTTSGGDVTESVTGNREKVLFGEMFGASAESGANIVKEFMSDSFAAIYVPNNTLIDVHIEKTIPIDYYPHGRKLTYGGEFNARFNATQRL</sequence>
<reference evidence="4 5" key="1">
    <citation type="submission" date="2018-01" db="EMBL/GenBank/DDBJ databases">
        <title>Whole genome sequencing of Histamine producing bacteria.</title>
        <authorList>
            <person name="Butler K."/>
        </authorList>
    </citation>
    <scope>NUCLEOTIDE SEQUENCE [LARGE SCALE GENOMIC DNA]</scope>
    <source>
        <strain evidence="4 5">A1-4</strain>
    </source>
</reference>
<dbReference type="RefSeq" id="WP_052959643.1">
    <property type="nucleotide sequence ID" value="NZ_JZTB01000014.1"/>
</dbReference>
<dbReference type="AlphaFoldDB" id="A0AAX0YSG3"/>
<evidence type="ECO:0000313" key="4">
    <source>
        <dbReference type="EMBL" id="PSX44098.1"/>
    </source>
</evidence>
<keyword evidence="3" id="KW-0472">Membrane</keyword>
<dbReference type="Proteomes" id="UP000240728">
    <property type="component" value="Unassembled WGS sequence"/>
</dbReference>
<accession>A0AAX0YSG3</accession>
<comment type="caution">
    <text evidence="4">The sequence shown here is derived from an EMBL/GenBank/DDBJ whole genome shotgun (WGS) entry which is preliminary data.</text>
</comment>
<dbReference type="NCBIfam" id="TIGR03752">
    <property type="entry name" value="conj_TIGR03752"/>
    <property type="match status" value="1"/>
</dbReference>
<feature type="coiled-coil region" evidence="1">
    <location>
        <begin position="87"/>
        <end position="121"/>
    </location>
</feature>
<organism evidence="4 5">
    <name type="scientific">Photobacterium kishitanii</name>
    <dbReference type="NCBI Taxonomy" id="318456"/>
    <lineage>
        <taxon>Bacteria</taxon>
        <taxon>Pseudomonadati</taxon>
        <taxon>Pseudomonadota</taxon>
        <taxon>Gammaproteobacteria</taxon>
        <taxon>Vibrionales</taxon>
        <taxon>Vibrionaceae</taxon>
        <taxon>Photobacterium</taxon>
    </lineage>
</organism>
<evidence type="ECO:0000256" key="2">
    <source>
        <dbReference type="SAM" id="MobiDB-lite"/>
    </source>
</evidence>
<evidence type="ECO:0000313" key="5">
    <source>
        <dbReference type="Proteomes" id="UP000240728"/>
    </source>
</evidence>
<dbReference type="InterPro" id="IPR021207">
    <property type="entry name" value="Integr_conj_element_PFL4705"/>
</dbReference>
<keyword evidence="1" id="KW-0175">Coiled coil</keyword>
<evidence type="ECO:0000256" key="1">
    <source>
        <dbReference type="SAM" id="Coils"/>
    </source>
</evidence>
<feature type="region of interest" description="Disordered" evidence="2">
    <location>
        <begin position="239"/>
        <end position="258"/>
    </location>
</feature>
<keyword evidence="3" id="KW-0812">Transmembrane</keyword>
<keyword evidence="3" id="KW-1133">Transmembrane helix</keyword>
<name>A0AAX0YSG3_9GAMM</name>
<gene>
    <name evidence="4" type="ORF">C0W53_15840</name>
</gene>
<protein>
    <submittedName>
        <fullName evidence="4">TIGR03752 family integrating conjugative element protein</fullName>
    </submittedName>
</protein>
<keyword evidence="5" id="KW-1185">Reference proteome</keyword>
<dbReference type="EMBL" id="PYOZ01000010">
    <property type="protein sequence ID" value="PSX44098.1"/>
    <property type="molecule type" value="Genomic_DNA"/>
</dbReference>
<proteinExistence type="predicted"/>
<evidence type="ECO:0000256" key="3">
    <source>
        <dbReference type="SAM" id="Phobius"/>
    </source>
</evidence>
<feature type="transmembrane region" description="Helical" evidence="3">
    <location>
        <begin position="12"/>
        <end position="29"/>
    </location>
</feature>